<gene>
    <name evidence="9" type="ORF">L227DRAFT_325810</name>
</gene>
<comment type="function">
    <text evidence="7">Functions as a component of the nuclear pore complex (NPC).</text>
</comment>
<evidence type="ECO:0000256" key="7">
    <source>
        <dbReference type="RuleBase" id="RU365072"/>
    </source>
</evidence>
<dbReference type="Gene3D" id="1.10.3450.20">
    <property type="match status" value="1"/>
</dbReference>
<dbReference type="GO" id="GO:0031080">
    <property type="term" value="C:nuclear pore outer ring"/>
    <property type="evidence" value="ECO:0007669"/>
    <property type="project" value="TreeGrafter"/>
</dbReference>
<proteinExistence type="inferred from homology"/>
<keyword evidence="4 7" id="KW-0811">Translocation</keyword>
<comment type="similarity">
    <text evidence="7">Belongs to the nucleoporin Nup84/Nup107 family.</text>
</comment>
<dbReference type="STRING" id="1328759.A0A5C2SMF1"/>
<dbReference type="PANTHER" id="PTHR13003">
    <property type="entry name" value="NUP107-RELATED"/>
    <property type="match status" value="1"/>
</dbReference>
<dbReference type="OrthoDB" id="3098at2759"/>
<evidence type="ECO:0000256" key="5">
    <source>
        <dbReference type="ARBA" id="ARBA00023132"/>
    </source>
</evidence>
<keyword evidence="10" id="KW-1185">Reference proteome</keyword>
<keyword evidence="6 7" id="KW-0539">Nucleus</keyword>
<feature type="region of interest" description="Disordered" evidence="8">
    <location>
        <begin position="166"/>
        <end position="185"/>
    </location>
</feature>
<keyword evidence="3" id="KW-0653">Protein transport</keyword>
<evidence type="ECO:0000313" key="10">
    <source>
        <dbReference type="Proteomes" id="UP000313359"/>
    </source>
</evidence>
<reference evidence="9" key="1">
    <citation type="journal article" date="2018" name="Genome Biol. Evol.">
        <title>Genomics and development of Lentinus tigrinus, a white-rot wood-decaying mushroom with dimorphic fruiting bodies.</title>
        <authorList>
            <person name="Wu B."/>
            <person name="Xu Z."/>
            <person name="Knudson A."/>
            <person name="Carlson A."/>
            <person name="Chen N."/>
            <person name="Kovaka S."/>
            <person name="LaButti K."/>
            <person name="Lipzen A."/>
            <person name="Pennachio C."/>
            <person name="Riley R."/>
            <person name="Schakwitz W."/>
            <person name="Umezawa K."/>
            <person name="Ohm R.A."/>
            <person name="Grigoriev I.V."/>
            <person name="Nagy L.G."/>
            <person name="Gibbons J."/>
            <person name="Hibbett D."/>
        </authorList>
    </citation>
    <scope>NUCLEOTIDE SEQUENCE [LARGE SCALE GENOMIC DNA]</scope>
    <source>
        <strain evidence="9">ALCF2SS1-6</strain>
    </source>
</reference>
<evidence type="ECO:0000256" key="1">
    <source>
        <dbReference type="ARBA" id="ARBA00022448"/>
    </source>
</evidence>
<dbReference type="GO" id="GO:0006406">
    <property type="term" value="P:mRNA export from nucleus"/>
    <property type="evidence" value="ECO:0007669"/>
    <property type="project" value="TreeGrafter"/>
</dbReference>
<evidence type="ECO:0000256" key="2">
    <source>
        <dbReference type="ARBA" id="ARBA00022816"/>
    </source>
</evidence>
<evidence type="ECO:0000256" key="3">
    <source>
        <dbReference type="ARBA" id="ARBA00022927"/>
    </source>
</evidence>
<dbReference type="PANTHER" id="PTHR13003:SF2">
    <property type="entry name" value="NUCLEAR PORE COMPLEX PROTEIN NUP107"/>
    <property type="match status" value="1"/>
</dbReference>
<keyword evidence="1 7" id="KW-0813">Transport</keyword>
<keyword evidence="2" id="KW-0509">mRNA transport</keyword>
<dbReference type="Pfam" id="PF04121">
    <property type="entry name" value="Nup84_Nup100"/>
    <property type="match status" value="1"/>
</dbReference>
<evidence type="ECO:0000256" key="6">
    <source>
        <dbReference type="ARBA" id="ARBA00023242"/>
    </source>
</evidence>
<evidence type="ECO:0000256" key="4">
    <source>
        <dbReference type="ARBA" id="ARBA00023010"/>
    </source>
</evidence>
<comment type="subunit">
    <text evidence="7">Part of the nuclear pore complex (NPC).</text>
</comment>
<evidence type="ECO:0000313" key="9">
    <source>
        <dbReference type="EMBL" id="RPD64337.1"/>
    </source>
</evidence>
<evidence type="ECO:0000256" key="8">
    <source>
        <dbReference type="SAM" id="MobiDB-lite"/>
    </source>
</evidence>
<dbReference type="GO" id="GO:0006606">
    <property type="term" value="P:protein import into nucleus"/>
    <property type="evidence" value="ECO:0007669"/>
    <property type="project" value="TreeGrafter"/>
</dbReference>
<accession>A0A5C2SMF1</accession>
<sequence length="802" mass="89281">MTENLYASCAEVLSVCQANKDNLEALLDPETGFAPRLREICNQQLLELNDEATAEASVQELEALKMESDTWALLQALMSLRKTTPPEYPHPRDLLAVNPYTPPATLAQSIMHASPLLSALVVVREWLHDSAPFSPAPGATNGYWRFTRNAVLQGKRTGRMGVGLVDELDPDATSRDAEDGTGLTPDDAAYEKTVLQALYAHVRAGQLDEAVDLCRKSQQPWRAASIRGALLFQWHAIANEPKDENAMEDEDADDSQQWRGNVRRRLWKSTCEGIALNQALPPPERALYAALAPSTATAIVLKAHCRTWEDHLWALVSVACEERLSAGLSKIERECFWEGGLGALEHGATAIADGQAPDAGDEESWEEDVLDTLGALSNVQVSEGYVGSSKVCRSTNNALLVMNSAPADHPYHVSQLHIILDRTDELLESFANGLQEGLYLSAPEYPAMTRFFAHLCLFLQMIDMPVSPYATQIILEAYLQVLENAGQRDLIAMYAGALGDNAVERYALFLTSLELSGDAHERRLALTRAKDHGLDVERVAVVTAERTIEKAFTILPPAKGPLPSIIGLEPAPTDAEWLLLRSIEWTTFFESTYDTALEQANVILRYFLGRGRIQLAKNLLEMLPPELGTLQDPEDQATEYMHYRQFFGVWEAFARVVECQALEQPQMNKETRAAWLNDYKGLIDQAREDTIKLLTTDWLMSEVEVNNGDRRRRDLARIRQIYIPELIIRLHSIMVNSRSRIPENIKNALSLVNIVADSRYRLYDDFSSQDGRRLGDYLGAVRQAVLAGLEGGGSDPFRVLSV</sequence>
<name>A0A5C2SMF1_9APHY</name>
<dbReference type="AlphaFoldDB" id="A0A5C2SMF1"/>
<dbReference type="GO" id="GO:0000973">
    <property type="term" value="P:post-transcriptional tethering of RNA polymerase II gene DNA at nuclear periphery"/>
    <property type="evidence" value="ECO:0007669"/>
    <property type="project" value="TreeGrafter"/>
</dbReference>
<dbReference type="InterPro" id="IPR007252">
    <property type="entry name" value="Nup84/Nup107"/>
</dbReference>
<keyword evidence="7" id="KW-0472">Membrane</keyword>
<dbReference type="Proteomes" id="UP000313359">
    <property type="component" value="Unassembled WGS sequence"/>
</dbReference>
<dbReference type="GO" id="GO:0017056">
    <property type="term" value="F:structural constituent of nuclear pore"/>
    <property type="evidence" value="ECO:0007669"/>
    <property type="project" value="UniProtKB-UniRule"/>
</dbReference>
<dbReference type="Gene3D" id="1.20.190.50">
    <property type="match status" value="1"/>
</dbReference>
<protein>
    <recommendedName>
        <fullName evidence="7">Nuclear pore complex protein</fullName>
    </recommendedName>
</protein>
<organism evidence="9 10">
    <name type="scientific">Lentinus tigrinus ALCF2SS1-6</name>
    <dbReference type="NCBI Taxonomy" id="1328759"/>
    <lineage>
        <taxon>Eukaryota</taxon>
        <taxon>Fungi</taxon>
        <taxon>Dikarya</taxon>
        <taxon>Basidiomycota</taxon>
        <taxon>Agaricomycotina</taxon>
        <taxon>Agaricomycetes</taxon>
        <taxon>Polyporales</taxon>
        <taxon>Polyporaceae</taxon>
        <taxon>Lentinus</taxon>
    </lineage>
</organism>
<keyword evidence="5 7" id="KW-0906">Nuclear pore complex</keyword>
<dbReference type="EMBL" id="ML122254">
    <property type="protein sequence ID" value="RPD64337.1"/>
    <property type="molecule type" value="Genomic_DNA"/>
</dbReference>
<dbReference type="GO" id="GO:0031965">
    <property type="term" value="C:nuclear membrane"/>
    <property type="evidence" value="ECO:0007669"/>
    <property type="project" value="UniProtKB-SubCell"/>
</dbReference>
<comment type="subcellular location">
    <subcellularLocation>
        <location evidence="7">Nucleus</location>
        <location evidence="7">Nuclear pore complex</location>
    </subcellularLocation>
    <subcellularLocation>
        <location evidence="7">Nucleus membrane</location>
    </subcellularLocation>
</comment>